<dbReference type="Proteomes" id="UP000313359">
    <property type="component" value="Unassembled WGS sequence"/>
</dbReference>
<feature type="region of interest" description="Disordered" evidence="1">
    <location>
        <begin position="126"/>
        <end position="149"/>
    </location>
</feature>
<sequence length="164" mass="18110">MFTKGWIPDRRMVAFWTPDIASCLLCSSLPFHARTLLFSCPVICGDFLMDCLHTGPLVHLCAPGGPYPGILRGWCAHILLASRIIEPSRTHGVAALQSQQFSIITLTSMFTVCARFQLPASRYPGFGTEPPTRGQHPADIRRHPSPPQCRNTRCALGRARAALR</sequence>
<protein>
    <submittedName>
        <fullName evidence="2">Uncharacterized protein</fullName>
    </submittedName>
</protein>
<evidence type="ECO:0000313" key="2">
    <source>
        <dbReference type="EMBL" id="RPD64478.1"/>
    </source>
</evidence>
<evidence type="ECO:0000256" key="1">
    <source>
        <dbReference type="SAM" id="MobiDB-lite"/>
    </source>
</evidence>
<keyword evidence="3" id="KW-1185">Reference proteome</keyword>
<dbReference type="EMBL" id="ML122254">
    <property type="protein sequence ID" value="RPD64478.1"/>
    <property type="molecule type" value="Genomic_DNA"/>
</dbReference>
<evidence type="ECO:0000313" key="3">
    <source>
        <dbReference type="Proteomes" id="UP000313359"/>
    </source>
</evidence>
<dbReference type="AlphaFoldDB" id="A0A5C2SME9"/>
<reference evidence="2" key="1">
    <citation type="journal article" date="2018" name="Genome Biol. Evol.">
        <title>Genomics and development of Lentinus tigrinus, a white-rot wood-decaying mushroom with dimorphic fruiting bodies.</title>
        <authorList>
            <person name="Wu B."/>
            <person name="Xu Z."/>
            <person name="Knudson A."/>
            <person name="Carlson A."/>
            <person name="Chen N."/>
            <person name="Kovaka S."/>
            <person name="LaButti K."/>
            <person name="Lipzen A."/>
            <person name="Pennachio C."/>
            <person name="Riley R."/>
            <person name="Schakwitz W."/>
            <person name="Umezawa K."/>
            <person name="Ohm R.A."/>
            <person name="Grigoriev I.V."/>
            <person name="Nagy L.G."/>
            <person name="Gibbons J."/>
            <person name="Hibbett D."/>
        </authorList>
    </citation>
    <scope>NUCLEOTIDE SEQUENCE [LARGE SCALE GENOMIC DNA]</scope>
    <source>
        <strain evidence="2">ALCF2SS1-6</strain>
    </source>
</reference>
<proteinExistence type="predicted"/>
<name>A0A5C2SME9_9APHY</name>
<gene>
    <name evidence="2" type="ORF">L227DRAFT_330032</name>
</gene>
<organism evidence="2 3">
    <name type="scientific">Lentinus tigrinus ALCF2SS1-6</name>
    <dbReference type="NCBI Taxonomy" id="1328759"/>
    <lineage>
        <taxon>Eukaryota</taxon>
        <taxon>Fungi</taxon>
        <taxon>Dikarya</taxon>
        <taxon>Basidiomycota</taxon>
        <taxon>Agaricomycotina</taxon>
        <taxon>Agaricomycetes</taxon>
        <taxon>Polyporales</taxon>
        <taxon>Polyporaceae</taxon>
        <taxon>Lentinus</taxon>
    </lineage>
</organism>
<accession>A0A5C2SME9</accession>